<dbReference type="PANTHER" id="PTHR28184:SF1">
    <property type="entry name" value="LARGE RIBOSOMAL SUBUNIT PROTEIN ML67"/>
    <property type="match status" value="1"/>
</dbReference>
<dbReference type="GO" id="GO:0003697">
    <property type="term" value="F:single-stranded DNA binding"/>
    <property type="evidence" value="ECO:0007669"/>
    <property type="project" value="InterPro"/>
</dbReference>
<dbReference type="EMBL" id="BLZH01000013">
    <property type="protein sequence ID" value="GFP59433.1"/>
    <property type="molecule type" value="Genomic_DNA"/>
</dbReference>
<keyword evidence="4" id="KW-0805">Transcription regulation</keyword>
<dbReference type="OrthoDB" id="5333655at2759"/>
<evidence type="ECO:0000256" key="3">
    <source>
        <dbReference type="ARBA" id="ARBA00022980"/>
    </source>
</evidence>
<dbReference type="Proteomes" id="UP000517252">
    <property type="component" value="Unassembled WGS sequence"/>
</dbReference>
<evidence type="ECO:0000256" key="6">
    <source>
        <dbReference type="ARBA" id="ARBA00023163"/>
    </source>
</evidence>
<protein>
    <recommendedName>
        <fullName evidence="8">Large ribosomal subunit protein mL67</fullName>
    </recommendedName>
</protein>
<comment type="similarity">
    <text evidence="2">Belongs to the mitochondrion-specific ribosomal protein mL67 family.</text>
</comment>
<keyword evidence="3" id="KW-0689">Ribosomal protein</keyword>
<dbReference type="PANTHER" id="PTHR28184">
    <property type="entry name" value="MITOCHONDRIAL HOMOLOGOUS RECOMBINATION PROTEIN 1"/>
    <property type="match status" value="1"/>
</dbReference>
<evidence type="ECO:0000256" key="5">
    <source>
        <dbReference type="ARBA" id="ARBA00023128"/>
    </source>
</evidence>
<comment type="caution">
    <text evidence="9">The sequence shown here is derived from an EMBL/GenBank/DDBJ whole genome shotgun (WGS) entry which is preliminary data.</text>
</comment>
<evidence type="ECO:0000256" key="4">
    <source>
        <dbReference type="ARBA" id="ARBA00023015"/>
    </source>
</evidence>
<evidence type="ECO:0000256" key="1">
    <source>
        <dbReference type="ARBA" id="ARBA00004173"/>
    </source>
</evidence>
<dbReference type="GO" id="GO:0005840">
    <property type="term" value="C:ribosome"/>
    <property type="evidence" value="ECO:0007669"/>
    <property type="project" value="UniProtKB-KW"/>
</dbReference>
<organism evidence="9 10">
    <name type="scientific">Trichoderma asperellum</name>
    <name type="common">Filamentous fungus</name>
    <dbReference type="NCBI Taxonomy" id="101201"/>
    <lineage>
        <taxon>Eukaryota</taxon>
        <taxon>Fungi</taxon>
        <taxon>Dikarya</taxon>
        <taxon>Ascomycota</taxon>
        <taxon>Pezizomycotina</taxon>
        <taxon>Sordariomycetes</taxon>
        <taxon>Hypocreomycetidae</taxon>
        <taxon>Hypocreales</taxon>
        <taxon>Hypocreaceae</taxon>
        <taxon>Trichoderma</taxon>
    </lineage>
</organism>
<comment type="subcellular location">
    <subcellularLocation>
        <location evidence="1">Mitochondrion</location>
    </subcellularLocation>
</comment>
<evidence type="ECO:0000256" key="2">
    <source>
        <dbReference type="ARBA" id="ARBA00010741"/>
    </source>
</evidence>
<evidence type="ECO:0000313" key="9">
    <source>
        <dbReference type="EMBL" id="GFP59433.1"/>
    </source>
</evidence>
<reference evidence="9 10" key="1">
    <citation type="submission" date="2020-07" db="EMBL/GenBank/DDBJ databases">
        <title>Trichoderma asperellum IC-1 whole genome shotgun sequence.</title>
        <authorList>
            <person name="Kanamasa S."/>
            <person name="Takahashi H."/>
        </authorList>
    </citation>
    <scope>NUCLEOTIDE SEQUENCE [LARGE SCALE GENOMIC DNA]</scope>
    <source>
        <strain evidence="9 10">IC-1</strain>
    </source>
</reference>
<dbReference type="GO" id="GO:0003735">
    <property type="term" value="F:structural constituent of ribosome"/>
    <property type="evidence" value="ECO:0007669"/>
    <property type="project" value="TreeGrafter"/>
</dbReference>
<proteinExistence type="inferred from homology"/>
<gene>
    <name evidence="9" type="ORF">TASIC1_0013012900</name>
</gene>
<dbReference type="GO" id="GO:0000150">
    <property type="term" value="F:DNA strand exchange activity"/>
    <property type="evidence" value="ECO:0007669"/>
    <property type="project" value="InterPro"/>
</dbReference>
<dbReference type="InterPro" id="IPR024629">
    <property type="entry name" value="Ribosomal_mL67"/>
</dbReference>
<dbReference type="GO" id="GO:1990904">
    <property type="term" value="C:ribonucleoprotein complex"/>
    <property type="evidence" value="ECO:0007669"/>
    <property type="project" value="UniProtKB-KW"/>
</dbReference>
<dbReference type="GO" id="GO:0005739">
    <property type="term" value="C:mitochondrion"/>
    <property type="evidence" value="ECO:0007669"/>
    <property type="project" value="UniProtKB-SubCell"/>
</dbReference>
<keyword evidence="6" id="KW-0804">Transcription</keyword>
<dbReference type="AlphaFoldDB" id="A0A6V8RA07"/>
<accession>A0A6V8RA07</accession>
<dbReference type="Pfam" id="PF12829">
    <property type="entry name" value="Mhr1"/>
    <property type="match status" value="1"/>
</dbReference>
<evidence type="ECO:0000256" key="8">
    <source>
        <dbReference type="ARBA" id="ARBA00035185"/>
    </source>
</evidence>
<sequence length="284" mass="31319">MKLRATPSSSSSCPEVTGTLKIHPDVTRRSMTAAMNHSRLGQGQLLGLLRAGVRYAHSGRPRGAATGSQSAENHGEDIWVFAHRRSDQVIYSFSKVLDGFHGLKQLPFNGKKTKPAKLRKDYWSPLAHIRFQPGQGSVGRSVLQKLRELKHLHEVAWTDELRHKRPEEFSSQDKKKIAAEKDKGIDYQPIRSKQERGIALNAQKKNAIADIAAVLAGQGRGNKIVAAETEGGEKELVDVTVSWANDQDKKFAESWSKNVTHSLFEVPAYTGGEPEKQTAKPAAA</sequence>
<evidence type="ECO:0000313" key="10">
    <source>
        <dbReference type="Proteomes" id="UP000517252"/>
    </source>
</evidence>
<name>A0A6V8RA07_TRIAP</name>
<keyword evidence="5" id="KW-0496">Mitochondrion</keyword>
<evidence type="ECO:0000256" key="7">
    <source>
        <dbReference type="ARBA" id="ARBA00023274"/>
    </source>
</evidence>
<keyword evidence="7" id="KW-0687">Ribonucleoprotein</keyword>